<dbReference type="GO" id="GO:0003677">
    <property type="term" value="F:DNA binding"/>
    <property type="evidence" value="ECO:0007669"/>
    <property type="project" value="InterPro"/>
</dbReference>
<evidence type="ECO:0000256" key="1">
    <source>
        <dbReference type="ARBA" id="ARBA00005868"/>
    </source>
</evidence>
<dbReference type="GO" id="GO:0019843">
    <property type="term" value="F:rRNA binding"/>
    <property type="evidence" value="ECO:0007669"/>
    <property type="project" value="UniProtKB-KW"/>
</dbReference>
<dbReference type="GO" id="GO:0000049">
    <property type="term" value="F:tRNA binding"/>
    <property type="evidence" value="ECO:0007669"/>
    <property type="project" value="UniProtKB-KW"/>
</dbReference>
<feature type="region of interest" description="Disordered" evidence="12">
    <location>
        <begin position="581"/>
        <end position="604"/>
    </location>
</feature>
<dbReference type="Pfam" id="PF16326">
    <property type="entry name" value="ABC_tran_CTD"/>
    <property type="match status" value="1"/>
</dbReference>
<keyword evidence="15" id="KW-1185">Reference proteome</keyword>
<dbReference type="PROSITE" id="PS50893">
    <property type="entry name" value="ABC_TRANSPORTER_2"/>
    <property type="match status" value="2"/>
</dbReference>
<keyword evidence="6" id="KW-0547">Nucleotide-binding</keyword>
<dbReference type="InterPro" id="IPR051309">
    <property type="entry name" value="ABCF_ATPase"/>
</dbReference>
<protein>
    <submittedName>
        <fullName evidence="14">ATP-binding cassette subfamily F protein uup</fullName>
    </submittedName>
</protein>
<dbReference type="SUPFAM" id="SSF52540">
    <property type="entry name" value="P-loop containing nucleoside triphosphate hydrolases"/>
    <property type="match status" value="2"/>
</dbReference>
<keyword evidence="8 14" id="KW-0067">ATP-binding</keyword>
<dbReference type="Gene3D" id="3.40.50.300">
    <property type="entry name" value="P-loop containing nucleotide triphosphate hydrolases"/>
    <property type="match status" value="2"/>
</dbReference>
<evidence type="ECO:0000256" key="7">
    <source>
        <dbReference type="ARBA" id="ARBA00022801"/>
    </source>
</evidence>
<keyword evidence="11" id="KW-0648">Protein biosynthesis</keyword>
<dbReference type="InterPro" id="IPR003593">
    <property type="entry name" value="AAA+_ATPase"/>
</dbReference>
<evidence type="ECO:0000256" key="10">
    <source>
        <dbReference type="ARBA" id="ARBA00022884"/>
    </source>
</evidence>
<name>A0A4R1RY13_HYDET</name>
<dbReference type="SMART" id="SM00382">
    <property type="entry name" value="AAA"/>
    <property type="match status" value="2"/>
</dbReference>
<feature type="domain" description="ABC transporter" evidence="13">
    <location>
        <begin position="363"/>
        <end position="582"/>
    </location>
</feature>
<organism evidence="14 15">
    <name type="scientific">Hydrogenispora ethanolica</name>
    <dbReference type="NCBI Taxonomy" id="1082276"/>
    <lineage>
        <taxon>Bacteria</taxon>
        <taxon>Bacillati</taxon>
        <taxon>Bacillota</taxon>
        <taxon>Hydrogenispora</taxon>
    </lineage>
</organism>
<dbReference type="InterPro" id="IPR027417">
    <property type="entry name" value="P-loop_NTPase"/>
</dbReference>
<evidence type="ECO:0000256" key="3">
    <source>
        <dbReference type="ARBA" id="ARBA00022555"/>
    </source>
</evidence>
<gene>
    <name evidence="14" type="ORF">EDC14_100748</name>
</gene>
<evidence type="ECO:0000256" key="2">
    <source>
        <dbReference type="ARBA" id="ARBA00022490"/>
    </source>
</evidence>
<dbReference type="PANTHER" id="PTHR42855">
    <property type="entry name" value="ABC TRANSPORTER ATP-BINDING SUBUNIT"/>
    <property type="match status" value="1"/>
</dbReference>
<comment type="similarity">
    <text evidence="1">Belongs to the ABC transporter superfamily. ABCF family. Translational throttle EttA subfamily.</text>
</comment>
<keyword evidence="7" id="KW-0378">Hydrolase</keyword>
<evidence type="ECO:0000313" key="14">
    <source>
        <dbReference type="EMBL" id="TCL71586.1"/>
    </source>
</evidence>
<dbReference type="Pfam" id="PF12848">
    <property type="entry name" value="ABC_tran_Xtn"/>
    <property type="match status" value="1"/>
</dbReference>
<evidence type="ECO:0000256" key="5">
    <source>
        <dbReference type="ARBA" id="ARBA00022737"/>
    </source>
</evidence>
<dbReference type="InterPro" id="IPR032524">
    <property type="entry name" value="ABC_tran_C"/>
</dbReference>
<dbReference type="Gene3D" id="1.10.287.380">
    <property type="entry name" value="Valyl-tRNA synthetase, C-terminal domain"/>
    <property type="match status" value="1"/>
</dbReference>
<keyword evidence="4" id="KW-0699">rRNA-binding</keyword>
<dbReference type="EMBL" id="SLUN01000007">
    <property type="protein sequence ID" value="TCL71586.1"/>
    <property type="molecule type" value="Genomic_DNA"/>
</dbReference>
<keyword evidence="3" id="KW-0820">tRNA-binding</keyword>
<dbReference type="FunFam" id="3.40.50.300:FF:000011">
    <property type="entry name" value="Putative ABC transporter ATP-binding component"/>
    <property type="match status" value="1"/>
</dbReference>
<dbReference type="GO" id="GO:0016887">
    <property type="term" value="F:ATP hydrolysis activity"/>
    <property type="evidence" value="ECO:0007669"/>
    <property type="project" value="InterPro"/>
</dbReference>
<dbReference type="PROSITE" id="PS00211">
    <property type="entry name" value="ABC_TRANSPORTER_1"/>
    <property type="match status" value="1"/>
</dbReference>
<dbReference type="FunFam" id="3.40.50.300:FF:000183">
    <property type="entry name" value="ABC transporter ATP-binding protein yjjK"/>
    <property type="match status" value="1"/>
</dbReference>
<dbReference type="GO" id="GO:0005524">
    <property type="term" value="F:ATP binding"/>
    <property type="evidence" value="ECO:0007669"/>
    <property type="project" value="UniProtKB-KW"/>
</dbReference>
<keyword evidence="5" id="KW-0677">Repeat</keyword>
<sequence>MDHRAMIRHGPAGATLLRCPARRDIVNPLLDGAGHFSIGKGSRMNILSVEKISKSYGTKRLFSELSFGIAEGDKIGLIGVNGTGKTTLLRILVGQEPADSGQVVYANQARIGYLPQNPLFDPDSSVLEAAIQGTSAAMKLVREYERQLQAVAAQPGDPALQEELLRLGQRMDEAGTWQLESEAKTILTKLGIQDFAVRVGTLSGGQRKRIALAAALINPVELLILDEPTNQIDNQTVDWLEQYLRQRSGALLMVTHDRYFLDRVTNRILELNEGKAYSYTGNYSLFLAKKAELEELEQALAAKRQNLYRRELAWIRRGAKARSTKQQARIERFEDLQAQMGEASSHGQLEMTAGASRLGKKVILIEGLGKSFAGRTVIRDFSHGFQRGDRVGIIGPNGIGKSTLLQLIAGNLQPDQGVIERGPTVKLGFFTQEHLEMDESLRVIDFIKAVAEHLPTADGGTISASQMLERFLFPPALQWTPIARMSGGEKRRLYLLRVLMAAPNVLLLDEPTNDLDVQTLSILEEYLEEFPGVVIAVSHDRYFLDRIAGKLLVFETSGRILSLVGNYSDYLEYQRRREEAEAQEGTAAGPPLPVRPRTEGETAGKARPVRLSYMEQRELEGIEPAINQVEQELAAVNAKIVASGSDYLLLQELTAAQAELGRRLEEFMERWAYLTERAEQIAKNKT</sequence>
<dbReference type="CDD" id="cd03221">
    <property type="entry name" value="ABCF_EF-3"/>
    <property type="match status" value="2"/>
</dbReference>
<dbReference type="Pfam" id="PF00005">
    <property type="entry name" value="ABC_tran"/>
    <property type="match status" value="2"/>
</dbReference>
<dbReference type="InterPro" id="IPR017871">
    <property type="entry name" value="ABC_transporter-like_CS"/>
</dbReference>
<dbReference type="Proteomes" id="UP000295008">
    <property type="component" value="Unassembled WGS sequence"/>
</dbReference>
<keyword evidence="10" id="KW-0694">RNA-binding</keyword>
<feature type="domain" description="ABC transporter" evidence="13">
    <location>
        <begin position="47"/>
        <end position="298"/>
    </location>
</feature>
<dbReference type="GO" id="GO:0006417">
    <property type="term" value="P:regulation of translation"/>
    <property type="evidence" value="ECO:0007669"/>
    <property type="project" value="UniProtKB-KW"/>
</dbReference>
<comment type="caution">
    <text evidence="14">The sequence shown here is derived from an EMBL/GenBank/DDBJ whole genome shotgun (WGS) entry which is preliminary data.</text>
</comment>
<evidence type="ECO:0000313" key="15">
    <source>
        <dbReference type="Proteomes" id="UP000295008"/>
    </source>
</evidence>
<dbReference type="InterPro" id="IPR032781">
    <property type="entry name" value="ABC_tran_Xtn"/>
</dbReference>
<dbReference type="AlphaFoldDB" id="A0A4R1RY13"/>
<evidence type="ECO:0000256" key="11">
    <source>
        <dbReference type="ARBA" id="ARBA00022917"/>
    </source>
</evidence>
<evidence type="ECO:0000259" key="13">
    <source>
        <dbReference type="PROSITE" id="PS50893"/>
    </source>
</evidence>
<evidence type="ECO:0000256" key="8">
    <source>
        <dbReference type="ARBA" id="ARBA00022840"/>
    </source>
</evidence>
<keyword evidence="9" id="KW-0810">Translation regulation</keyword>
<proteinExistence type="inferred from homology"/>
<accession>A0A4R1RY13</accession>
<evidence type="ECO:0000256" key="4">
    <source>
        <dbReference type="ARBA" id="ARBA00022730"/>
    </source>
</evidence>
<evidence type="ECO:0000256" key="6">
    <source>
        <dbReference type="ARBA" id="ARBA00022741"/>
    </source>
</evidence>
<keyword evidence="2" id="KW-0963">Cytoplasm</keyword>
<dbReference type="PANTHER" id="PTHR42855:SF1">
    <property type="entry name" value="ABC TRANSPORTER DOMAIN-CONTAINING PROTEIN"/>
    <property type="match status" value="1"/>
</dbReference>
<dbReference type="InterPro" id="IPR037118">
    <property type="entry name" value="Val-tRNA_synth_C_sf"/>
</dbReference>
<dbReference type="GO" id="GO:0006412">
    <property type="term" value="P:translation"/>
    <property type="evidence" value="ECO:0007669"/>
    <property type="project" value="UniProtKB-KW"/>
</dbReference>
<dbReference type="InterPro" id="IPR003439">
    <property type="entry name" value="ABC_transporter-like_ATP-bd"/>
</dbReference>
<evidence type="ECO:0000256" key="12">
    <source>
        <dbReference type="SAM" id="MobiDB-lite"/>
    </source>
</evidence>
<evidence type="ECO:0000256" key="9">
    <source>
        <dbReference type="ARBA" id="ARBA00022845"/>
    </source>
</evidence>
<reference evidence="14 15" key="1">
    <citation type="submission" date="2019-03" db="EMBL/GenBank/DDBJ databases">
        <title>Genomic Encyclopedia of Type Strains, Phase IV (KMG-IV): sequencing the most valuable type-strain genomes for metagenomic binning, comparative biology and taxonomic classification.</title>
        <authorList>
            <person name="Goeker M."/>
        </authorList>
    </citation>
    <scope>NUCLEOTIDE SEQUENCE [LARGE SCALE GENOMIC DNA]</scope>
    <source>
        <strain evidence="14 15">LX-B</strain>
    </source>
</reference>